<evidence type="ECO:0000256" key="4">
    <source>
        <dbReference type="SAM" id="Phobius"/>
    </source>
</evidence>
<dbReference type="EMBL" id="JAMFLX010000006">
    <property type="protein sequence ID" value="MCL6269607.1"/>
    <property type="molecule type" value="Genomic_DNA"/>
</dbReference>
<feature type="transmembrane region" description="Helical" evidence="4">
    <location>
        <begin position="372"/>
        <end position="391"/>
    </location>
</feature>
<gene>
    <name evidence="6" type="ORF">M3P05_06590</name>
</gene>
<feature type="transmembrane region" description="Helical" evidence="4">
    <location>
        <begin position="219"/>
        <end position="237"/>
    </location>
</feature>
<dbReference type="PROSITE" id="PS50850">
    <property type="entry name" value="MFS"/>
    <property type="match status" value="1"/>
</dbReference>
<evidence type="ECO:0000313" key="6">
    <source>
        <dbReference type="EMBL" id="MCL6269607.1"/>
    </source>
</evidence>
<accession>A0ABT0PE21</accession>
<dbReference type="CDD" id="cd17353">
    <property type="entry name" value="MFS_OFA_like"/>
    <property type="match status" value="1"/>
</dbReference>
<feature type="transmembrane region" description="Helical" evidence="4">
    <location>
        <begin position="159"/>
        <end position="179"/>
    </location>
</feature>
<protein>
    <submittedName>
        <fullName evidence="6">OFA family MFS transporter</fullName>
    </submittedName>
</protein>
<dbReference type="InterPro" id="IPR011701">
    <property type="entry name" value="MFS"/>
</dbReference>
<evidence type="ECO:0000256" key="2">
    <source>
        <dbReference type="ARBA" id="ARBA00022989"/>
    </source>
</evidence>
<comment type="caution">
    <text evidence="6">The sequence shown here is derived from an EMBL/GenBank/DDBJ whole genome shotgun (WGS) entry which is preliminary data.</text>
</comment>
<dbReference type="Pfam" id="PF07690">
    <property type="entry name" value="MFS_1"/>
    <property type="match status" value="1"/>
</dbReference>
<dbReference type="InterPro" id="IPR050327">
    <property type="entry name" value="Proton-linked_MCT"/>
</dbReference>
<dbReference type="RefSeq" id="WP_249698661.1">
    <property type="nucleotide sequence ID" value="NZ_JAMFLX010000006.1"/>
</dbReference>
<dbReference type="PANTHER" id="PTHR11360:SF304">
    <property type="entry name" value="MFS DOMAIN-CONTAINING PROTEIN"/>
    <property type="match status" value="1"/>
</dbReference>
<feature type="transmembrane region" description="Helical" evidence="4">
    <location>
        <begin position="338"/>
        <end position="360"/>
    </location>
</feature>
<name>A0ABT0PE21_9GAMM</name>
<sequence length="408" mass="42192">MNRATKILAAGVTINLCIGVLYAWSVISKALVNNFGWSNAEAGLPYTIGVVTFALAVLVAGNLQDRMGPRKLVVSGVTMVGLGMIASAFATSPIILLVTFGVLVGTGIGFAYACLSPTAMKWFHPSKKGMVNGLIAGGFGMAPLYLAPLSSALIESMSISTTFMILGAAVLIVGIPVAMTMVVPPAGYKADVPAGYVEPAGKAATYNFTWREMTKTRQFYLMWISFAFASSAGLMLIGNITSIAALQGGITGAAYLVSLLAISNTGGRILMGMLSDKIGRSKTLLLAIALQAGNMMIFPTLTSEIGFVFGAAIAGIGYGALLSIFPSMTADNFGMKNYGGNFGVVYLAWGASGFMGPVMAGMVVDATGSYSIAYTVSAIMLAIAGFAAFMIKPVNVDELKQNGVLAAA</sequence>
<keyword evidence="1 4" id="KW-0812">Transmembrane</keyword>
<feature type="transmembrane region" description="Helical" evidence="4">
    <location>
        <begin position="243"/>
        <end position="262"/>
    </location>
</feature>
<feature type="transmembrane region" description="Helical" evidence="4">
    <location>
        <begin position="72"/>
        <end position="89"/>
    </location>
</feature>
<feature type="transmembrane region" description="Helical" evidence="4">
    <location>
        <begin position="7"/>
        <end position="24"/>
    </location>
</feature>
<proteinExistence type="predicted"/>
<keyword evidence="3 4" id="KW-0472">Membrane</keyword>
<feature type="transmembrane region" description="Helical" evidence="4">
    <location>
        <begin position="95"/>
        <end position="117"/>
    </location>
</feature>
<reference evidence="6 7" key="1">
    <citation type="submission" date="2022-05" db="EMBL/GenBank/DDBJ databases">
        <authorList>
            <person name="Park J.-S."/>
        </authorList>
    </citation>
    <scope>NUCLEOTIDE SEQUENCE [LARGE SCALE GENOMIC DNA]</scope>
    <source>
        <strain evidence="6 7">2012CJ34-2</strain>
    </source>
</reference>
<dbReference type="InterPro" id="IPR020846">
    <property type="entry name" value="MFS_dom"/>
</dbReference>
<keyword evidence="2 4" id="KW-1133">Transmembrane helix</keyword>
<dbReference type="PANTHER" id="PTHR11360">
    <property type="entry name" value="MONOCARBOXYLATE TRANSPORTER"/>
    <property type="match status" value="1"/>
</dbReference>
<evidence type="ECO:0000256" key="1">
    <source>
        <dbReference type="ARBA" id="ARBA00022692"/>
    </source>
</evidence>
<dbReference type="SUPFAM" id="SSF103473">
    <property type="entry name" value="MFS general substrate transporter"/>
    <property type="match status" value="1"/>
</dbReference>
<feature type="transmembrane region" description="Helical" evidence="4">
    <location>
        <begin position="44"/>
        <end position="63"/>
    </location>
</feature>
<evidence type="ECO:0000313" key="7">
    <source>
        <dbReference type="Proteomes" id="UP001203338"/>
    </source>
</evidence>
<dbReference type="Proteomes" id="UP001203338">
    <property type="component" value="Unassembled WGS sequence"/>
</dbReference>
<keyword evidence="7" id="KW-1185">Reference proteome</keyword>
<dbReference type="InterPro" id="IPR036259">
    <property type="entry name" value="MFS_trans_sf"/>
</dbReference>
<feature type="transmembrane region" description="Helical" evidence="4">
    <location>
        <begin position="129"/>
        <end position="147"/>
    </location>
</feature>
<feature type="transmembrane region" description="Helical" evidence="4">
    <location>
        <begin position="307"/>
        <end position="326"/>
    </location>
</feature>
<organism evidence="6 7">
    <name type="scientific">Parendozoicomonas callyspongiae</name>
    <dbReference type="NCBI Taxonomy" id="2942213"/>
    <lineage>
        <taxon>Bacteria</taxon>
        <taxon>Pseudomonadati</taxon>
        <taxon>Pseudomonadota</taxon>
        <taxon>Gammaproteobacteria</taxon>
        <taxon>Oceanospirillales</taxon>
        <taxon>Endozoicomonadaceae</taxon>
        <taxon>Parendozoicomonas</taxon>
    </lineage>
</organism>
<feature type="domain" description="Major facilitator superfamily (MFS) profile" evidence="5">
    <location>
        <begin position="3"/>
        <end position="396"/>
    </location>
</feature>
<evidence type="ECO:0000256" key="3">
    <source>
        <dbReference type="ARBA" id="ARBA00023136"/>
    </source>
</evidence>
<evidence type="ECO:0000259" key="5">
    <source>
        <dbReference type="PROSITE" id="PS50850"/>
    </source>
</evidence>
<dbReference type="Gene3D" id="1.20.1250.20">
    <property type="entry name" value="MFS general substrate transporter like domains"/>
    <property type="match status" value="2"/>
</dbReference>